<gene>
    <name evidence="1" type="ORF">D4100_22675</name>
</gene>
<name>A0AA92X4B9_9GAMM</name>
<comment type="caution">
    <text evidence="1">The sequence shown here is derived from an EMBL/GenBank/DDBJ whole genome shotgun (WGS) entry which is preliminary data.</text>
</comment>
<dbReference type="EMBL" id="QYYG01000010">
    <property type="protein sequence ID" value="RJF53289.1"/>
    <property type="molecule type" value="Genomic_DNA"/>
</dbReference>
<evidence type="ECO:0000313" key="1">
    <source>
        <dbReference type="EMBL" id="RJF53289.1"/>
    </source>
</evidence>
<dbReference type="AlphaFoldDB" id="A0AA92X4B9"/>
<sequence length="134" mass="15268">MNCHFNNTVIFENDVMSLVNNRLTLKASGKKVALSNNQKKLFICLLDEVNDKNHIIEKIWAGKNAKSKENNYTQLIFQTKVLLARCGFPEDTIITMPKYGVCLNMNLLKPAPTDENQKKGLLSDQGMFIYDIRS</sequence>
<dbReference type="RefSeq" id="WP_119805294.1">
    <property type="nucleotide sequence ID" value="NZ_QYYG01000010.1"/>
</dbReference>
<keyword evidence="2" id="KW-1185">Reference proteome</keyword>
<dbReference type="Proteomes" id="UP000284338">
    <property type="component" value="Unassembled WGS sequence"/>
</dbReference>
<organism evidence="1 2">
    <name type="scientific">Serratia inhibens</name>
    <dbReference type="NCBI Taxonomy" id="2338073"/>
    <lineage>
        <taxon>Bacteria</taxon>
        <taxon>Pseudomonadati</taxon>
        <taxon>Pseudomonadota</taxon>
        <taxon>Gammaproteobacteria</taxon>
        <taxon>Enterobacterales</taxon>
        <taxon>Yersiniaceae</taxon>
        <taxon>Serratia</taxon>
    </lineage>
</organism>
<dbReference type="InterPro" id="IPR036388">
    <property type="entry name" value="WH-like_DNA-bd_sf"/>
</dbReference>
<dbReference type="Gene3D" id="1.10.10.10">
    <property type="entry name" value="Winged helix-like DNA-binding domain superfamily/Winged helix DNA-binding domain"/>
    <property type="match status" value="1"/>
</dbReference>
<proteinExistence type="predicted"/>
<accession>A0AA92X4B9</accession>
<reference evidence="1 2" key="1">
    <citation type="submission" date="2018-09" db="EMBL/GenBank/DDBJ databases">
        <title>Draft genome of a novel serratia sp. strain with antifungal activity.</title>
        <authorList>
            <person name="Dichmann S.I."/>
            <person name="Park B.P."/>
            <person name="Pathiraja D."/>
            <person name="Choi I.-G."/>
            <person name="Stougaard P."/>
            <person name="Hennessy R.C."/>
        </authorList>
    </citation>
    <scope>NUCLEOTIDE SEQUENCE [LARGE SCALE GENOMIC DNA]</scope>
    <source>
        <strain evidence="1 2">S40</strain>
    </source>
</reference>
<evidence type="ECO:0000313" key="2">
    <source>
        <dbReference type="Proteomes" id="UP000284338"/>
    </source>
</evidence>
<evidence type="ECO:0008006" key="3">
    <source>
        <dbReference type="Google" id="ProtNLM"/>
    </source>
</evidence>
<protein>
    <recommendedName>
        <fullName evidence="3">OmpR/PhoB-type domain-containing protein</fullName>
    </recommendedName>
</protein>